<comment type="caution">
    <text evidence="2">The sequence shown here is derived from an EMBL/GenBank/DDBJ whole genome shotgun (WGS) entry which is preliminary data.</text>
</comment>
<protein>
    <recommendedName>
        <fullName evidence="1">Bacteriophage Mx8 p63 C-terminal domain-containing protein</fullName>
    </recommendedName>
</protein>
<gene>
    <name evidence="2" type="ORF">RG298_002080</name>
</gene>
<feature type="domain" description="Bacteriophage Mx8 p63 C-terminal" evidence="1">
    <location>
        <begin position="183"/>
        <end position="271"/>
    </location>
</feature>
<evidence type="ECO:0000259" key="1">
    <source>
        <dbReference type="Pfam" id="PF10546"/>
    </source>
</evidence>
<accession>A0AAI9DBI2</accession>
<proteinExistence type="predicted"/>
<dbReference type="AlphaFoldDB" id="A0AAI9DBI2"/>
<reference evidence="2" key="1">
    <citation type="submission" date="2024-02" db="EMBL/GenBank/DDBJ databases">
        <authorList>
            <consortium name="Clinical and Environmental Microbiology Branch: Whole genome sequencing antimicrobial resistance pathogens in the healthcare setting"/>
        </authorList>
    </citation>
    <scope>NUCLEOTIDE SEQUENCE</scope>
    <source>
        <strain evidence="2">2021GO-0154</strain>
    </source>
</reference>
<organism evidence="2">
    <name type="scientific">Providencia stuartii</name>
    <dbReference type="NCBI Taxonomy" id="588"/>
    <lineage>
        <taxon>Bacteria</taxon>
        <taxon>Pseudomonadati</taxon>
        <taxon>Pseudomonadota</taxon>
        <taxon>Gammaproteobacteria</taxon>
        <taxon>Enterobacterales</taxon>
        <taxon>Morganellaceae</taxon>
        <taxon>Providencia</taxon>
    </lineage>
</organism>
<dbReference type="PROSITE" id="PS51257">
    <property type="entry name" value="PROKAR_LIPOPROTEIN"/>
    <property type="match status" value="1"/>
</dbReference>
<dbReference type="EMBL" id="ABMABF030000006">
    <property type="protein sequence ID" value="EMJ5134349.1"/>
    <property type="molecule type" value="Genomic_DNA"/>
</dbReference>
<dbReference type="Pfam" id="PF10546">
    <property type="entry name" value="P63C"/>
    <property type="match status" value="1"/>
</dbReference>
<evidence type="ECO:0000313" key="2">
    <source>
        <dbReference type="EMBL" id="EMJ5134349.1"/>
    </source>
</evidence>
<name>A0AAI9DBI2_PROST</name>
<dbReference type="InterPro" id="IPR018874">
    <property type="entry name" value="Phage_Mx8_p63_C"/>
</dbReference>
<sequence length="314" mass="35002">MDNTNRAKKAAAMSAIVRSAPKATHTGIMATGLSCAVLPDGRRVISMQGSNGLADTFGVSVGSKMPRWVPNGESGQLPYVLQANEIQPFISLELRQQISEPIVYKNASGVGVSYGIDVTLLPSICEAWIEAEKNGELKQRNHLNTAVKAQALYKSLARVGAVALVDEATGYQKERERDALAKLLEEFIAKEMRPWVSTYPADFFEELCRLRKVPFKANMRKPQYFGYLINNITYDRMAPDLREILKEERARAKKGNAKMHQFLSEGTGYAMLQKRLTGITTLMKACDEYDDFITLLDKVHPVLKPSNDPKDIDD</sequence>